<protein>
    <recommendedName>
        <fullName evidence="1">Methyltransferase domain-containing protein</fullName>
    </recommendedName>
</protein>
<accession>A0A2S0HV13</accession>
<keyword evidence="3" id="KW-1185">Reference proteome</keyword>
<dbReference type="AlphaFoldDB" id="A0A2S0HV13"/>
<dbReference type="SUPFAM" id="SSF53335">
    <property type="entry name" value="S-adenosyl-L-methionine-dependent methyltransferases"/>
    <property type="match status" value="1"/>
</dbReference>
<name>A0A2S0HV13_9FLAO</name>
<dbReference type="PANTHER" id="PTHR43861">
    <property type="entry name" value="TRANS-ACONITATE 2-METHYLTRANSFERASE-RELATED"/>
    <property type="match status" value="1"/>
</dbReference>
<dbReference type="Pfam" id="PF13847">
    <property type="entry name" value="Methyltransf_31"/>
    <property type="match status" value="1"/>
</dbReference>
<dbReference type="InterPro" id="IPR029063">
    <property type="entry name" value="SAM-dependent_MTases_sf"/>
</dbReference>
<gene>
    <name evidence="2" type="ORF">C5O00_04460</name>
</gene>
<evidence type="ECO:0000259" key="1">
    <source>
        <dbReference type="Pfam" id="PF13847"/>
    </source>
</evidence>
<dbReference type="KEGG" id="aue:C5O00_04460"/>
<sequence length="270" mass="30103">MPKETTAYILGTDKQELIRLGIQHQVWAEEAQRGWAVAGFTAGNTLLDLGCGPGYCTRELAFIAGQSGKVIGVDKSEGYIHHLKEISSLQHLNIEAECADFNEMHLQPNSLDGMYCRWALAWLPNPREILEKVYHALKPGGKMVIHEYYDWTTHQTQPAKEGLSVAIAAAMKSFQDSNGEINIGKLLPGILSGFGMKITGIRPMAKIATPDNLNWQWPKTFYHSYFPRLVEAGYLSEENKEKAFTDLIELENTTGSSIFCPVMTEVIAIK</sequence>
<dbReference type="RefSeq" id="WP_105215306.1">
    <property type="nucleotide sequence ID" value="NZ_CP027062.1"/>
</dbReference>
<reference evidence="2 3" key="1">
    <citation type="submission" date="2018-02" db="EMBL/GenBank/DDBJ databases">
        <title>Genomic analysis of the strain RR4-38 isolated from a seawater recirculating aquaculture system.</title>
        <authorList>
            <person name="Kim Y.-S."/>
            <person name="Jang Y.H."/>
            <person name="Kim K.-H."/>
        </authorList>
    </citation>
    <scope>NUCLEOTIDE SEQUENCE [LARGE SCALE GENOMIC DNA]</scope>
    <source>
        <strain evidence="2 3">RR4-38</strain>
    </source>
</reference>
<evidence type="ECO:0000313" key="3">
    <source>
        <dbReference type="Proteomes" id="UP000238442"/>
    </source>
</evidence>
<dbReference type="InterPro" id="IPR025714">
    <property type="entry name" value="Methyltranfer_dom"/>
</dbReference>
<dbReference type="CDD" id="cd02440">
    <property type="entry name" value="AdoMet_MTases"/>
    <property type="match status" value="1"/>
</dbReference>
<dbReference type="Proteomes" id="UP000238442">
    <property type="component" value="Chromosome"/>
</dbReference>
<organism evidence="2 3">
    <name type="scientific">Pukyongia salina</name>
    <dbReference type="NCBI Taxonomy" id="2094025"/>
    <lineage>
        <taxon>Bacteria</taxon>
        <taxon>Pseudomonadati</taxon>
        <taxon>Bacteroidota</taxon>
        <taxon>Flavobacteriia</taxon>
        <taxon>Flavobacteriales</taxon>
        <taxon>Flavobacteriaceae</taxon>
        <taxon>Pukyongia</taxon>
    </lineage>
</organism>
<dbReference type="Gene3D" id="3.40.50.150">
    <property type="entry name" value="Vaccinia Virus protein VP39"/>
    <property type="match status" value="1"/>
</dbReference>
<feature type="domain" description="Methyltransferase" evidence="1">
    <location>
        <begin position="42"/>
        <end position="158"/>
    </location>
</feature>
<evidence type="ECO:0000313" key="2">
    <source>
        <dbReference type="EMBL" id="AVI50456.1"/>
    </source>
</evidence>
<dbReference type="OrthoDB" id="9777830at2"/>
<proteinExistence type="predicted"/>
<dbReference type="EMBL" id="CP027062">
    <property type="protein sequence ID" value="AVI50456.1"/>
    <property type="molecule type" value="Genomic_DNA"/>
</dbReference>